<feature type="domain" description="WCX" evidence="2">
    <location>
        <begin position="245"/>
        <end position="318"/>
    </location>
</feature>
<feature type="domain" description="WYL" evidence="1">
    <location>
        <begin position="139"/>
        <end position="209"/>
    </location>
</feature>
<dbReference type="AlphaFoldDB" id="A0A9D1EY48"/>
<dbReference type="PANTHER" id="PTHR34580">
    <property type="match status" value="1"/>
</dbReference>
<dbReference type="InterPro" id="IPR051534">
    <property type="entry name" value="CBASS_pafABC_assoc_protein"/>
</dbReference>
<dbReference type="Pfam" id="PF25583">
    <property type="entry name" value="WCX"/>
    <property type="match status" value="1"/>
</dbReference>
<proteinExistence type="predicted"/>
<dbReference type="InterPro" id="IPR026881">
    <property type="entry name" value="WYL_dom"/>
</dbReference>
<evidence type="ECO:0000313" key="4">
    <source>
        <dbReference type="Proteomes" id="UP000823928"/>
    </source>
</evidence>
<dbReference type="Proteomes" id="UP000823928">
    <property type="component" value="Unassembled WGS sequence"/>
</dbReference>
<reference evidence="3" key="1">
    <citation type="submission" date="2020-10" db="EMBL/GenBank/DDBJ databases">
        <authorList>
            <person name="Gilroy R."/>
        </authorList>
    </citation>
    <scope>NUCLEOTIDE SEQUENCE</scope>
    <source>
        <strain evidence="3">6276</strain>
    </source>
</reference>
<comment type="caution">
    <text evidence="3">The sequence shown here is derived from an EMBL/GenBank/DDBJ whole genome shotgun (WGS) entry which is preliminary data.</text>
</comment>
<organism evidence="3 4">
    <name type="scientific">Candidatus Scatousia excrementigallinarum</name>
    <dbReference type="NCBI Taxonomy" id="2840935"/>
    <lineage>
        <taxon>Bacteria</taxon>
        <taxon>Candidatus Scatousia</taxon>
    </lineage>
</organism>
<gene>
    <name evidence="3" type="ORF">IAC10_05030</name>
</gene>
<evidence type="ECO:0000259" key="2">
    <source>
        <dbReference type="Pfam" id="PF25583"/>
    </source>
</evidence>
<sequence>MLEPKKLALLRIAQILHKYSDEAHPLKQEDIAAYLSRDYDIEIERKAVGRNLSLLKEAGYEIIATRNGCYLEKREFEDAELKLLIDGVLCSKHISPHHSKQLIEKLAALSNAYFRSHIKNIYTVNDWNKTQNYDLFLNIELVDEAIETEKQITFSYNKFGADKKLHKSATHFASPYQMILHNQHYYLMALNEKWKNMGYYRLDKITEMQITDRPLTPLRTVDGFENGINYKNFSAALPYMFTDTPEQIELLADNSVVDQLVDWFGYDIQIAPQGDGIRVQLKSSPNAMTYWALQFAEHVEILSPVYLRDKVRTILENAYKKLLVAKIN</sequence>
<name>A0A9D1EY48_9BACT</name>
<dbReference type="EMBL" id="DVIU01000107">
    <property type="protein sequence ID" value="HIS35978.1"/>
    <property type="molecule type" value="Genomic_DNA"/>
</dbReference>
<reference evidence="3" key="2">
    <citation type="journal article" date="2021" name="PeerJ">
        <title>Extensive microbial diversity within the chicken gut microbiome revealed by metagenomics and culture.</title>
        <authorList>
            <person name="Gilroy R."/>
            <person name="Ravi A."/>
            <person name="Getino M."/>
            <person name="Pursley I."/>
            <person name="Horton D.L."/>
            <person name="Alikhan N.F."/>
            <person name="Baker D."/>
            <person name="Gharbi K."/>
            <person name="Hall N."/>
            <person name="Watson M."/>
            <person name="Adriaenssens E.M."/>
            <person name="Foster-Nyarko E."/>
            <person name="Jarju S."/>
            <person name="Secka A."/>
            <person name="Antonio M."/>
            <person name="Oren A."/>
            <person name="Chaudhuri R.R."/>
            <person name="La Ragione R."/>
            <person name="Hildebrand F."/>
            <person name="Pallen M.J."/>
        </authorList>
    </citation>
    <scope>NUCLEOTIDE SEQUENCE</scope>
    <source>
        <strain evidence="3">6276</strain>
    </source>
</reference>
<protein>
    <submittedName>
        <fullName evidence="3">WYL domain-containing protein</fullName>
    </submittedName>
</protein>
<accession>A0A9D1EY48</accession>
<dbReference type="InterPro" id="IPR057727">
    <property type="entry name" value="WCX_dom"/>
</dbReference>
<dbReference type="PANTHER" id="PTHR34580:SF1">
    <property type="entry name" value="PROTEIN PAFC"/>
    <property type="match status" value="1"/>
</dbReference>
<dbReference type="Pfam" id="PF13280">
    <property type="entry name" value="WYL"/>
    <property type="match status" value="1"/>
</dbReference>
<evidence type="ECO:0000313" key="3">
    <source>
        <dbReference type="EMBL" id="HIS35978.1"/>
    </source>
</evidence>
<dbReference type="PROSITE" id="PS52050">
    <property type="entry name" value="WYL"/>
    <property type="match status" value="1"/>
</dbReference>
<evidence type="ECO:0000259" key="1">
    <source>
        <dbReference type="Pfam" id="PF13280"/>
    </source>
</evidence>